<dbReference type="GO" id="GO:0005544">
    <property type="term" value="F:calcium-dependent phospholipid binding"/>
    <property type="evidence" value="ECO:0007669"/>
    <property type="project" value="UniProtKB-KW"/>
</dbReference>
<dbReference type="FunFam" id="1.10.220.10:FF:000021">
    <property type="entry name" value="annexin D4"/>
    <property type="match status" value="1"/>
</dbReference>
<evidence type="ECO:0000256" key="2">
    <source>
        <dbReference type="ARBA" id="ARBA00022737"/>
    </source>
</evidence>
<evidence type="ECO:0000256" key="1">
    <source>
        <dbReference type="ARBA" id="ARBA00022723"/>
    </source>
</evidence>
<dbReference type="PROSITE" id="PS51897">
    <property type="entry name" value="ANNEXIN_2"/>
    <property type="match status" value="2"/>
</dbReference>
<dbReference type="GO" id="GO:0001786">
    <property type="term" value="F:phosphatidylserine binding"/>
    <property type="evidence" value="ECO:0007669"/>
    <property type="project" value="TreeGrafter"/>
</dbReference>
<gene>
    <name evidence="7" type="ORF">MKW98_009018</name>
</gene>
<keyword evidence="1 6" id="KW-0479">Metal-binding</keyword>
<dbReference type="Proteomes" id="UP001202328">
    <property type="component" value="Unassembled WGS sequence"/>
</dbReference>
<dbReference type="GO" id="GO:0005886">
    <property type="term" value="C:plasma membrane"/>
    <property type="evidence" value="ECO:0007669"/>
    <property type="project" value="TreeGrafter"/>
</dbReference>
<reference evidence="7" key="1">
    <citation type="submission" date="2022-04" db="EMBL/GenBank/DDBJ databases">
        <title>A functionally conserved STORR gene fusion in Papaver species that diverged 16.8 million years ago.</title>
        <authorList>
            <person name="Catania T."/>
        </authorList>
    </citation>
    <scope>NUCLEOTIDE SEQUENCE</scope>
    <source>
        <strain evidence="7">S-188037</strain>
    </source>
</reference>
<feature type="binding site" evidence="6">
    <location>
        <position position="16"/>
    </location>
    <ligand>
        <name>Ca(2+)</name>
        <dbReference type="ChEBI" id="CHEBI:29108"/>
        <label>1</label>
    </ligand>
</feature>
<dbReference type="PRINTS" id="PR01814">
    <property type="entry name" value="ANNEXINPLANT"/>
</dbReference>
<dbReference type="InterPro" id="IPR037104">
    <property type="entry name" value="Annexin_sf"/>
</dbReference>
<dbReference type="InterPro" id="IPR001464">
    <property type="entry name" value="Annexin"/>
</dbReference>
<dbReference type="SUPFAM" id="SSF47874">
    <property type="entry name" value="Annexin"/>
    <property type="match status" value="1"/>
</dbReference>
<dbReference type="AlphaFoldDB" id="A0AAD4RX39"/>
<dbReference type="GO" id="GO:0009651">
    <property type="term" value="P:response to salt stress"/>
    <property type="evidence" value="ECO:0007669"/>
    <property type="project" value="TreeGrafter"/>
</dbReference>
<comment type="caution">
    <text evidence="7">The sequence shown here is derived from an EMBL/GenBank/DDBJ whole genome shotgun (WGS) entry which is preliminary data.</text>
</comment>
<keyword evidence="8" id="KW-1185">Reference proteome</keyword>
<dbReference type="GO" id="GO:0005737">
    <property type="term" value="C:cytoplasm"/>
    <property type="evidence" value="ECO:0007669"/>
    <property type="project" value="TreeGrafter"/>
</dbReference>
<dbReference type="InterPro" id="IPR018502">
    <property type="entry name" value="Annexin_repeat"/>
</dbReference>
<dbReference type="PRINTS" id="PR00196">
    <property type="entry name" value="ANNEXIN"/>
</dbReference>
<proteinExistence type="predicted"/>
<feature type="binding site" evidence="6">
    <location>
        <position position="66"/>
    </location>
    <ligand>
        <name>Ca(2+)</name>
        <dbReference type="ChEBI" id="CHEBI:29108"/>
        <label>1</label>
    </ligand>
</feature>
<feature type="binding site" evidence="6">
    <location>
        <position position="12"/>
    </location>
    <ligand>
        <name>Ca(2+)</name>
        <dbReference type="ChEBI" id="CHEBI:29108"/>
        <label>1</label>
    </ligand>
</feature>
<evidence type="ECO:0000256" key="6">
    <source>
        <dbReference type="PIRSR" id="PIRSR609118-1"/>
    </source>
</evidence>
<keyword evidence="2" id="KW-0677">Repeat</keyword>
<dbReference type="SMART" id="SM00335">
    <property type="entry name" value="ANX"/>
    <property type="match status" value="3"/>
</dbReference>
<evidence type="ECO:0008006" key="9">
    <source>
        <dbReference type="Google" id="ProtNLM"/>
    </source>
</evidence>
<dbReference type="GO" id="GO:0009414">
    <property type="term" value="P:response to water deprivation"/>
    <property type="evidence" value="ECO:0007669"/>
    <property type="project" value="TreeGrafter"/>
</dbReference>
<keyword evidence="5" id="KW-0111">Calcium/phospholipid-binding</keyword>
<evidence type="ECO:0000256" key="5">
    <source>
        <dbReference type="ARBA" id="ARBA00023302"/>
    </source>
</evidence>
<keyword evidence="3 6" id="KW-0106">Calcium</keyword>
<feature type="binding site" evidence="6">
    <location>
        <position position="14"/>
    </location>
    <ligand>
        <name>Ca(2+)</name>
        <dbReference type="ChEBI" id="CHEBI:29108"/>
        <label>1</label>
    </ligand>
</feature>
<dbReference type="Pfam" id="PF00191">
    <property type="entry name" value="Annexin"/>
    <property type="match status" value="3"/>
</dbReference>
<dbReference type="PANTHER" id="PTHR10502:SF196">
    <property type="entry name" value="ANNEXIN D4"/>
    <property type="match status" value="1"/>
</dbReference>
<dbReference type="GO" id="GO:0009408">
    <property type="term" value="P:response to heat"/>
    <property type="evidence" value="ECO:0007669"/>
    <property type="project" value="TreeGrafter"/>
</dbReference>
<keyword evidence="4" id="KW-0041">Annexin</keyword>
<name>A0AAD4RX39_9MAGN</name>
<evidence type="ECO:0000256" key="3">
    <source>
        <dbReference type="ARBA" id="ARBA00022837"/>
    </source>
</evidence>
<evidence type="ECO:0000313" key="8">
    <source>
        <dbReference type="Proteomes" id="UP001202328"/>
    </source>
</evidence>
<sequence length="311" mass="35553">MADEIGVLTKAFSGFGVDEKSIISILGKWHPEEKKSFRKGCPNLFQEDHRDFEKWDQNYIATLEHEFARFKKAIVLWTMHAWERDARLVRDALSKGAHSYNVLIEIACTRSSEELLGARRAYHSLFDHSIEEDVAYHINNKNRKLLVALVSAYRYEGAKVNDAIAKSEAKILGEAIKNVDRNPIEDDEVVVILSTRSKAHLKIVFDHYKELYGNDIHEDLHDESSLKEAVLCLTSPQMYFAKVLDMALAIGANENTKEGLTRVIVTRADTDMKEIKEQYANLYGVQFLSKIEELTSGNFKDFLLALIQRSE</sequence>
<feature type="binding site" evidence="6">
    <location>
        <position position="295"/>
    </location>
    <ligand>
        <name>Ca(2+)</name>
        <dbReference type="ChEBI" id="CHEBI:29108"/>
        <label>3</label>
    </ligand>
</feature>
<accession>A0AAD4RX39</accession>
<dbReference type="FunFam" id="1.10.220.10:FF:000014">
    <property type="entry name" value="annexin D4"/>
    <property type="match status" value="1"/>
</dbReference>
<organism evidence="7 8">
    <name type="scientific">Papaver atlanticum</name>
    <dbReference type="NCBI Taxonomy" id="357466"/>
    <lineage>
        <taxon>Eukaryota</taxon>
        <taxon>Viridiplantae</taxon>
        <taxon>Streptophyta</taxon>
        <taxon>Embryophyta</taxon>
        <taxon>Tracheophyta</taxon>
        <taxon>Spermatophyta</taxon>
        <taxon>Magnoliopsida</taxon>
        <taxon>Ranunculales</taxon>
        <taxon>Papaveraceae</taxon>
        <taxon>Papaveroideae</taxon>
        <taxon>Papaver</taxon>
    </lineage>
</organism>
<evidence type="ECO:0000256" key="4">
    <source>
        <dbReference type="ARBA" id="ARBA00023216"/>
    </source>
</evidence>
<dbReference type="PANTHER" id="PTHR10502">
    <property type="entry name" value="ANNEXIN"/>
    <property type="match status" value="1"/>
</dbReference>
<dbReference type="InterPro" id="IPR009118">
    <property type="entry name" value="AnnexinD_plant"/>
</dbReference>
<dbReference type="GO" id="GO:0009409">
    <property type="term" value="P:response to cold"/>
    <property type="evidence" value="ECO:0007669"/>
    <property type="project" value="TreeGrafter"/>
</dbReference>
<dbReference type="GO" id="GO:0005509">
    <property type="term" value="F:calcium ion binding"/>
    <property type="evidence" value="ECO:0007669"/>
    <property type="project" value="InterPro"/>
</dbReference>
<dbReference type="FunFam" id="1.10.220.10:FF:000006">
    <property type="entry name" value="Annexin"/>
    <property type="match status" value="1"/>
</dbReference>
<evidence type="ECO:0000313" key="7">
    <source>
        <dbReference type="EMBL" id="KAI3838067.1"/>
    </source>
</evidence>
<dbReference type="Gene3D" id="1.10.220.10">
    <property type="entry name" value="Annexin"/>
    <property type="match status" value="4"/>
</dbReference>
<dbReference type="EMBL" id="JAJJMB010017528">
    <property type="protein sequence ID" value="KAI3838067.1"/>
    <property type="molecule type" value="Genomic_DNA"/>
</dbReference>
<protein>
    <recommendedName>
        <fullName evidence="9">Annexin D4-like</fullName>
    </recommendedName>
</protein>